<dbReference type="EMBL" id="WNDX01000024">
    <property type="protein sequence ID" value="KAF1046038.1"/>
    <property type="molecule type" value="Genomic_DNA"/>
</dbReference>
<dbReference type="InterPro" id="IPR011992">
    <property type="entry name" value="EF-hand-dom_pair"/>
</dbReference>
<name>A0A7V8FYQ8_9BURK</name>
<dbReference type="PROSITE" id="PS51257">
    <property type="entry name" value="PROKAR_LIPOPROTEIN"/>
    <property type="match status" value="1"/>
</dbReference>
<organism evidence="4 5">
    <name type="scientific">Herbaspirillum frisingense</name>
    <dbReference type="NCBI Taxonomy" id="92645"/>
    <lineage>
        <taxon>Bacteria</taxon>
        <taxon>Pseudomonadati</taxon>
        <taxon>Pseudomonadota</taxon>
        <taxon>Betaproteobacteria</taxon>
        <taxon>Burkholderiales</taxon>
        <taxon>Oxalobacteraceae</taxon>
        <taxon>Herbaspirillum</taxon>
    </lineage>
</organism>
<dbReference type="Proteomes" id="UP000462435">
    <property type="component" value="Unassembled WGS sequence"/>
</dbReference>
<evidence type="ECO:0000259" key="3">
    <source>
        <dbReference type="PROSITE" id="PS50222"/>
    </source>
</evidence>
<gene>
    <name evidence="4" type="ORF">GAK35_01152</name>
</gene>
<dbReference type="GO" id="GO:0005509">
    <property type="term" value="F:calcium ion binding"/>
    <property type="evidence" value="ECO:0007669"/>
    <property type="project" value="InterPro"/>
</dbReference>
<evidence type="ECO:0000256" key="2">
    <source>
        <dbReference type="SAM" id="SignalP"/>
    </source>
</evidence>
<keyword evidence="2" id="KW-0732">Signal</keyword>
<dbReference type="AlphaFoldDB" id="A0A7V8FYQ8"/>
<protein>
    <recommendedName>
        <fullName evidence="3">EF-hand domain-containing protein</fullName>
    </recommendedName>
</protein>
<sequence length="167" mass="18380">MTPRLSLLPGLLALLAACAAPSAPPAAQAGPARPAGGHGREAFMGSYDVNRDGVVTRAEYDSVRRQRFEAADKNHDGVLTEEEYVAEFEGRLKQQYFDTGRQPDQAYENSIRQAHVRFALLDRNRDGVLSRDEEQAIMDKTFAEQDTNHDGQVDANDPLPQPRNAGS</sequence>
<feature type="domain" description="EF-hand" evidence="3">
    <location>
        <begin position="59"/>
        <end position="94"/>
    </location>
</feature>
<dbReference type="InterPro" id="IPR018247">
    <property type="entry name" value="EF_Hand_1_Ca_BS"/>
</dbReference>
<feature type="region of interest" description="Disordered" evidence="1">
    <location>
        <begin position="128"/>
        <end position="167"/>
    </location>
</feature>
<dbReference type="SUPFAM" id="SSF47473">
    <property type="entry name" value="EF-hand"/>
    <property type="match status" value="1"/>
</dbReference>
<dbReference type="PROSITE" id="PS00018">
    <property type="entry name" value="EF_HAND_1"/>
    <property type="match status" value="1"/>
</dbReference>
<evidence type="ECO:0000313" key="5">
    <source>
        <dbReference type="Proteomes" id="UP000462435"/>
    </source>
</evidence>
<accession>A0A7V8FYQ8</accession>
<dbReference type="Pfam" id="PF13202">
    <property type="entry name" value="EF-hand_5"/>
    <property type="match status" value="3"/>
</dbReference>
<dbReference type="InterPro" id="IPR002048">
    <property type="entry name" value="EF_hand_dom"/>
</dbReference>
<comment type="caution">
    <text evidence="4">The sequence shown here is derived from an EMBL/GenBank/DDBJ whole genome shotgun (WGS) entry which is preliminary data.</text>
</comment>
<feature type="compositionally biased region" description="Basic and acidic residues" evidence="1">
    <location>
        <begin position="141"/>
        <end position="152"/>
    </location>
</feature>
<dbReference type="PROSITE" id="PS50222">
    <property type="entry name" value="EF_HAND_2"/>
    <property type="match status" value="2"/>
</dbReference>
<evidence type="ECO:0000313" key="4">
    <source>
        <dbReference type="EMBL" id="KAF1046038.1"/>
    </source>
</evidence>
<feature type="domain" description="EF-hand" evidence="3">
    <location>
        <begin position="109"/>
        <end position="144"/>
    </location>
</feature>
<feature type="chain" id="PRO_5030852977" description="EF-hand domain-containing protein" evidence="2">
    <location>
        <begin position="30"/>
        <end position="167"/>
    </location>
</feature>
<evidence type="ECO:0000256" key="1">
    <source>
        <dbReference type="SAM" id="MobiDB-lite"/>
    </source>
</evidence>
<feature type="signal peptide" evidence="2">
    <location>
        <begin position="1"/>
        <end position="29"/>
    </location>
</feature>
<proteinExistence type="predicted"/>
<dbReference type="Gene3D" id="1.10.238.10">
    <property type="entry name" value="EF-hand"/>
    <property type="match status" value="2"/>
</dbReference>
<reference evidence="5" key="1">
    <citation type="journal article" date="2020" name="MBio">
        <title>Horizontal gene transfer to a defensive symbiont with a reduced genome amongst a multipartite beetle microbiome.</title>
        <authorList>
            <person name="Waterworth S.C."/>
            <person name="Florez L.V."/>
            <person name="Rees E.R."/>
            <person name="Hertweck C."/>
            <person name="Kaltenpoth M."/>
            <person name="Kwan J.C."/>
        </authorList>
    </citation>
    <scope>NUCLEOTIDE SEQUENCE [LARGE SCALE GENOMIC DNA]</scope>
</reference>